<evidence type="ECO:0000256" key="3">
    <source>
        <dbReference type="ARBA" id="ARBA00022692"/>
    </source>
</evidence>
<dbReference type="InterPro" id="IPR013604">
    <property type="entry name" value="7TM_chemorcpt"/>
</dbReference>
<proteinExistence type="predicted"/>
<evidence type="ECO:0000256" key="6">
    <source>
        <dbReference type="SAM" id="Phobius"/>
    </source>
</evidence>
<keyword evidence="2" id="KW-1003">Cell membrane</keyword>
<comment type="caution">
    <text evidence="7">The sequence shown here is derived from an EMBL/GenBank/DDBJ whole genome shotgun (WGS) entry which is preliminary data.</text>
</comment>
<dbReference type="EMBL" id="BGZK01000980">
    <property type="protein sequence ID" value="GBP67320.1"/>
    <property type="molecule type" value="Genomic_DNA"/>
</dbReference>
<keyword evidence="8" id="KW-1185">Reference proteome</keyword>
<evidence type="ECO:0000256" key="2">
    <source>
        <dbReference type="ARBA" id="ARBA00022475"/>
    </source>
</evidence>
<keyword evidence="4 6" id="KW-1133">Transmembrane helix</keyword>
<evidence type="ECO:0000256" key="4">
    <source>
        <dbReference type="ARBA" id="ARBA00022989"/>
    </source>
</evidence>
<evidence type="ECO:0000256" key="1">
    <source>
        <dbReference type="ARBA" id="ARBA00004651"/>
    </source>
</evidence>
<dbReference type="GO" id="GO:0050909">
    <property type="term" value="P:sensory perception of taste"/>
    <property type="evidence" value="ECO:0007669"/>
    <property type="project" value="InterPro"/>
</dbReference>
<reference evidence="7 8" key="1">
    <citation type="journal article" date="2019" name="Commun. Biol.">
        <title>The bagworm genome reveals a unique fibroin gene that provides high tensile strength.</title>
        <authorList>
            <person name="Kono N."/>
            <person name="Nakamura H."/>
            <person name="Ohtoshi R."/>
            <person name="Tomita M."/>
            <person name="Numata K."/>
            <person name="Arakawa K."/>
        </authorList>
    </citation>
    <scope>NUCLEOTIDE SEQUENCE [LARGE SCALE GENOMIC DNA]</scope>
</reference>
<evidence type="ECO:0000256" key="5">
    <source>
        <dbReference type="ARBA" id="ARBA00023136"/>
    </source>
</evidence>
<evidence type="ECO:0000313" key="8">
    <source>
        <dbReference type="Proteomes" id="UP000299102"/>
    </source>
</evidence>
<protein>
    <recommendedName>
        <fullName evidence="9">Gustatory receptor</fullName>
    </recommendedName>
</protein>
<dbReference type="AlphaFoldDB" id="A0A4C1XW14"/>
<accession>A0A4C1XW14</accession>
<feature type="transmembrane region" description="Helical" evidence="6">
    <location>
        <begin position="127"/>
        <end position="155"/>
    </location>
</feature>
<name>A0A4C1XW14_EUMVA</name>
<dbReference type="Pfam" id="PF08395">
    <property type="entry name" value="7tm_7"/>
    <property type="match status" value="1"/>
</dbReference>
<feature type="transmembrane region" description="Helical" evidence="6">
    <location>
        <begin position="218"/>
        <end position="238"/>
    </location>
</feature>
<dbReference type="OrthoDB" id="6930543at2759"/>
<organism evidence="7 8">
    <name type="scientific">Eumeta variegata</name>
    <name type="common">Bagworm moth</name>
    <name type="synonym">Eumeta japonica</name>
    <dbReference type="NCBI Taxonomy" id="151549"/>
    <lineage>
        <taxon>Eukaryota</taxon>
        <taxon>Metazoa</taxon>
        <taxon>Ecdysozoa</taxon>
        <taxon>Arthropoda</taxon>
        <taxon>Hexapoda</taxon>
        <taxon>Insecta</taxon>
        <taxon>Pterygota</taxon>
        <taxon>Neoptera</taxon>
        <taxon>Endopterygota</taxon>
        <taxon>Lepidoptera</taxon>
        <taxon>Glossata</taxon>
        <taxon>Ditrysia</taxon>
        <taxon>Tineoidea</taxon>
        <taxon>Psychidae</taxon>
        <taxon>Oiketicinae</taxon>
        <taxon>Eumeta</taxon>
    </lineage>
</organism>
<keyword evidence="5 6" id="KW-0472">Membrane</keyword>
<keyword evidence="3 6" id="KW-0812">Transmembrane</keyword>
<sequence length="244" mass="27100">MILRRSILCFAFLSRRPVNRQQASKKDNTPVFEELFISCRAPLPSLDPSTGTMDSSYYANTLSTSMLPLKVDDYKVNFPSAGGYSGLYEMTLINAEAKILSFGVWARTFKKDGMQPNRSNSAMKIHWDYFVIVIVLGYCLVECEFTAVLAVFYALTVLAASGESVHRAARALTRALARLNSHLCRGNESLEACEEARNVLHVVSAGQPRLSACGLFELRMSLVTGFLSLTATYSIVLLQFTHFL</sequence>
<evidence type="ECO:0000313" key="7">
    <source>
        <dbReference type="EMBL" id="GBP67320.1"/>
    </source>
</evidence>
<gene>
    <name evidence="7" type="ORF">EVAR_97938_1</name>
</gene>
<dbReference type="GO" id="GO:0005886">
    <property type="term" value="C:plasma membrane"/>
    <property type="evidence" value="ECO:0007669"/>
    <property type="project" value="UniProtKB-SubCell"/>
</dbReference>
<comment type="subcellular location">
    <subcellularLocation>
        <location evidence="1">Cell membrane</location>
        <topology evidence="1">Multi-pass membrane protein</topology>
    </subcellularLocation>
</comment>
<dbReference type="Proteomes" id="UP000299102">
    <property type="component" value="Unassembled WGS sequence"/>
</dbReference>
<evidence type="ECO:0008006" key="9">
    <source>
        <dbReference type="Google" id="ProtNLM"/>
    </source>
</evidence>